<reference evidence="1 2" key="1">
    <citation type="submission" date="2020-02" db="EMBL/GenBank/DDBJ databases">
        <authorList>
            <person name="Ferguson B K."/>
        </authorList>
    </citation>
    <scope>NUCLEOTIDE SEQUENCE [LARGE SCALE GENOMIC DNA]</scope>
</reference>
<name>A0A6H5I564_9HYME</name>
<accession>A0A6H5I564</accession>
<sequence length="81" mass="9182">MGRSPHVLCNPPDPPWIKPAFSLPWHRSPPLREEAPRSKLRPCLSRPYTLGRPAQFCQSGDYHYPVQRSQPGLVSVRPLLG</sequence>
<evidence type="ECO:0000313" key="1">
    <source>
        <dbReference type="EMBL" id="CAB0033054.1"/>
    </source>
</evidence>
<organism evidence="1 2">
    <name type="scientific">Trichogramma brassicae</name>
    <dbReference type="NCBI Taxonomy" id="86971"/>
    <lineage>
        <taxon>Eukaryota</taxon>
        <taxon>Metazoa</taxon>
        <taxon>Ecdysozoa</taxon>
        <taxon>Arthropoda</taxon>
        <taxon>Hexapoda</taxon>
        <taxon>Insecta</taxon>
        <taxon>Pterygota</taxon>
        <taxon>Neoptera</taxon>
        <taxon>Endopterygota</taxon>
        <taxon>Hymenoptera</taxon>
        <taxon>Apocrita</taxon>
        <taxon>Proctotrupomorpha</taxon>
        <taxon>Chalcidoidea</taxon>
        <taxon>Trichogrammatidae</taxon>
        <taxon>Trichogramma</taxon>
    </lineage>
</organism>
<gene>
    <name evidence="1" type="ORF">TBRA_LOCUS4975</name>
</gene>
<dbReference type="EMBL" id="CADCXV010000697">
    <property type="protein sequence ID" value="CAB0033054.1"/>
    <property type="molecule type" value="Genomic_DNA"/>
</dbReference>
<dbReference type="AlphaFoldDB" id="A0A6H5I564"/>
<keyword evidence="2" id="KW-1185">Reference proteome</keyword>
<proteinExistence type="predicted"/>
<evidence type="ECO:0000313" key="2">
    <source>
        <dbReference type="Proteomes" id="UP000479190"/>
    </source>
</evidence>
<protein>
    <submittedName>
        <fullName evidence="1">Uncharacterized protein</fullName>
    </submittedName>
</protein>
<dbReference type="Proteomes" id="UP000479190">
    <property type="component" value="Unassembled WGS sequence"/>
</dbReference>